<accession>A0ABU2NBU9</accession>
<gene>
    <name evidence="1" type="ORF">RM445_17990</name>
</gene>
<dbReference type="InterPro" id="IPR049574">
    <property type="entry name" value="CrtA-like"/>
</dbReference>
<sequence length="244" mass="26399">MQRETGDEIAPSRVASFHLVREPVWRAPLALGRLGTDRLRLRGTPGLRFARLLGTGRGATAVGADLARSALFAVWDDDAALAAFEDGWFAERAARVRTSGGEVYGVRLALLSGHGRWGGRDVLTDLRRPQPLAADGPVAVLTRATVRPSRWHRFRGSRPPVSEELAGADGLRAAVSIGEAPVGLQATFSIWSDVAAVVAFARSPEHRAVVRRTREEDWYGEELFARFAPLGATGTWDGRDPLSG</sequence>
<proteinExistence type="predicted"/>
<dbReference type="Proteomes" id="UP001183202">
    <property type="component" value="Unassembled WGS sequence"/>
</dbReference>
<dbReference type="EMBL" id="JAVREJ010000012">
    <property type="protein sequence ID" value="MDT0351426.1"/>
    <property type="molecule type" value="Genomic_DNA"/>
</dbReference>
<comment type="caution">
    <text evidence="1">The sequence shown here is derived from an EMBL/GenBank/DDBJ whole genome shotgun (WGS) entry which is preliminary data.</text>
</comment>
<name>A0ABU2NBU9_9PSEU</name>
<dbReference type="InterPro" id="IPR011008">
    <property type="entry name" value="Dimeric_a/b-barrel"/>
</dbReference>
<keyword evidence="2" id="KW-1185">Reference proteome</keyword>
<dbReference type="SUPFAM" id="SSF54909">
    <property type="entry name" value="Dimeric alpha+beta barrel"/>
    <property type="match status" value="1"/>
</dbReference>
<protein>
    <recommendedName>
        <fullName evidence="3">Spheroidene monooxygenase</fullName>
    </recommendedName>
</protein>
<dbReference type="CDD" id="cd21650">
    <property type="entry name" value="CrtA-like"/>
    <property type="match status" value="1"/>
</dbReference>
<organism evidence="1 2">
    <name type="scientific">Pseudonocardia charpentierae</name>
    <dbReference type="NCBI Taxonomy" id="3075545"/>
    <lineage>
        <taxon>Bacteria</taxon>
        <taxon>Bacillati</taxon>
        <taxon>Actinomycetota</taxon>
        <taxon>Actinomycetes</taxon>
        <taxon>Pseudonocardiales</taxon>
        <taxon>Pseudonocardiaceae</taxon>
        <taxon>Pseudonocardia</taxon>
    </lineage>
</organism>
<evidence type="ECO:0000313" key="1">
    <source>
        <dbReference type="EMBL" id="MDT0351426.1"/>
    </source>
</evidence>
<evidence type="ECO:0000313" key="2">
    <source>
        <dbReference type="Proteomes" id="UP001183202"/>
    </source>
</evidence>
<dbReference type="RefSeq" id="WP_311557729.1">
    <property type="nucleotide sequence ID" value="NZ_JAVREJ010000012.1"/>
</dbReference>
<evidence type="ECO:0008006" key="3">
    <source>
        <dbReference type="Google" id="ProtNLM"/>
    </source>
</evidence>
<reference evidence="2" key="1">
    <citation type="submission" date="2023-07" db="EMBL/GenBank/DDBJ databases">
        <title>30 novel species of actinomycetes from the DSMZ collection.</title>
        <authorList>
            <person name="Nouioui I."/>
        </authorList>
    </citation>
    <scope>NUCLEOTIDE SEQUENCE [LARGE SCALE GENOMIC DNA]</scope>
    <source>
        <strain evidence="2">DSM 45834</strain>
    </source>
</reference>